<feature type="non-terminal residue" evidence="2">
    <location>
        <position position="1"/>
    </location>
</feature>
<name>A0ABR3P0Q9_9TELE</name>
<dbReference type="Proteomes" id="UP001558613">
    <property type="component" value="Unassembled WGS sequence"/>
</dbReference>
<reference evidence="2 3" key="1">
    <citation type="submission" date="2023-09" db="EMBL/GenBank/DDBJ databases">
        <authorList>
            <person name="Wang M."/>
        </authorList>
    </citation>
    <scope>NUCLEOTIDE SEQUENCE [LARGE SCALE GENOMIC DNA]</scope>
    <source>
        <strain evidence="2">GT-2023</strain>
        <tissue evidence="2">Liver</tissue>
    </source>
</reference>
<feature type="region of interest" description="Disordered" evidence="1">
    <location>
        <begin position="1"/>
        <end position="43"/>
    </location>
</feature>
<keyword evidence="3" id="KW-1185">Reference proteome</keyword>
<feature type="compositionally biased region" description="Basic residues" evidence="1">
    <location>
        <begin position="1"/>
        <end position="10"/>
    </location>
</feature>
<accession>A0ABR3P0Q9</accession>
<evidence type="ECO:0000256" key="1">
    <source>
        <dbReference type="SAM" id="MobiDB-lite"/>
    </source>
</evidence>
<feature type="non-terminal residue" evidence="2">
    <location>
        <position position="63"/>
    </location>
</feature>
<feature type="compositionally biased region" description="Basic and acidic residues" evidence="1">
    <location>
        <begin position="25"/>
        <end position="43"/>
    </location>
</feature>
<organism evidence="2 3">
    <name type="scientific">Cirrhinus molitorella</name>
    <name type="common">mud carp</name>
    <dbReference type="NCBI Taxonomy" id="172907"/>
    <lineage>
        <taxon>Eukaryota</taxon>
        <taxon>Metazoa</taxon>
        <taxon>Chordata</taxon>
        <taxon>Craniata</taxon>
        <taxon>Vertebrata</taxon>
        <taxon>Euteleostomi</taxon>
        <taxon>Actinopterygii</taxon>
        <taxon>Neopterygii</taxon>
        <taxon>Teleostei</taxon>
        <taxon>Ostariophysi</taxon>
        <taxon>Cypriniformes</taxon>
        <taxon>Cyprinidae</taxon>
        <taxon>Labeoninae</taxon>
        <taxon>Labeonini</taxon>
        <taxon>Cirrhinus</taxon>
    </lineage>
</organism>
<protein>
    <submittedName>
        <fullName evidence="2">Uncharacterized protein</fullName>
    </submittedName>
</protein>
<evidence type="ECO:0000313" key="2">
    <source>
        <dbReference type="EMBL" id="KAL1282340.1"/>
    </source>
</evidence>
<proteinExistence type="predicted"/>
<evidence type="ECO:0000313" key="3">
    <source>
        <dbReference type="Proteomes" id="UP001558613"/>
    </source>
</evidence>
<dbReference type="EMBL" id="JAYMGO010000001">
    <property type="protein sequence ID" value="KAL1282340.1"/>
    <property type="molecule type" value="Genomic_DNA"/>
</dbReference>
<comment type="caution">
    <text evidence="2">The sequence shown here is derived from an EMBL/GenBank/DDBJ whole genome shotgun (WGS) entry which is preliminary data.</text>
</comment>
<sequence>VSKQSKKHLKNEKERRLIQNCGGKTETKKDSWSMRSTNERQTDLKDQWPQPLSVQVTLKKMIS</sequence>
<gene>
    <name evidence="2" type="ORF">QQF64_001143</name>
</gene>